<dbReference type="AlphaFoldDB" id="K9UDL8"/>
<dbReference type="RefSeq" id="WP_015159091.1">
    <property type="nucleotide sequence ID" value="NC_019697.1"/>
</dbReference>
<evidence type="ECO:0000313" key="3">
    <source>
        <dbReference type="Proteomes" id="UP000010366"/>
    </source>
</evidence>
<name>K9UDL8_CHAP6</name>
<keyword evidence="3" id="KW-1185">Reference proteome</keyword>
<dbReference type="STRING" id="1173020.Cha6605_1799"/>
<gene>
    <name evidence="2" type="ORF">Cha6605_1799</name>
</gene>
<dbReference type="OrthoDB" id="514004at2"/>
<dbReference type="eggNOG" id="COG3677">
    <property type="taxonomic scope" value="Bacteria"/>
</dbReference>
<dbReference type="Gene3D" id="1.10.10.60">
    <property type="entry name" value="Homeodomain-like"/>
    <property type="match status" value="1"/>
</dbReference>
<evidence type="ECO:0000313" key="2">
    <source>
        <dbReference type="EMBL" id="AFY92920.1"/>
    </source>
</evidence>
<dbReference type="Proteomes" id="UP000010366">
    <property type="component" value="Chromosome"/>
</dbReference>
<evidence type="ECO:0000256" key="1">
    <source>
        <dbReference type="SAM" id="MobiDB-lite"/>
    </source>
</evidence>
<dbReference type="KEGG" id="cmp:Cha6605_1799"/>
<sequence>MHCMYCGHSKIYKRGKTKRGKQKYQRYICEKCQKSFSELAGTIYEDRRLTPPEIDRIIECQNQGMNFAQAAKKVGVTPKAVANLLKNTCPKNSAQSTDCFDPVDSPPDTNTNND</sequence>
<organism evidence="2 3">
    <name type="scientific">Chamaesiphon minutus (strain ATCC 27169 / PCC 6605)</name>
    <dbReference type="NCBI Taxonomy" id="1173020"/>
    <lineage>
        <taxon>Bacteria</taxon>
        <taxon>Bacillati</taxon>
        <taxon>Cyanobacteriota</taxon>
        <taxon>Cyanophyceae</taxon>
        <taxon>Gomontiellales</taxon>
        <taxon>Chamaesiphonaceae</taxon>
        <taxon>Chamaesiphon</taxon>
    </lineage>
</organism>
<accession>K9UDL8</accession>
<protein>
    <submittedName>
        <fullName evidence="2">Transposase</fullName>
    </submittedName>
</protein>
<feature type="region of interest" description="Disordered" evidence="1">
    <location>
        <begin position="92"/>
        <end position="114"/>
    </location>
</feature>
<dbReference type="EMBL" id="CP003600">
    <property type="protein sequence ID" value="AFY92920.1"/>
    <property type="molecule type" value="Genomic_DNA"/>
</dbReference>
<dbReference type="HOGENOM" id="CLU_2141407_0_0_3"/>
<reference evidence="2 3" key="1">
    <citation type="submission" date="2012-05" db="EMBL/GenBank/DDBJ databases">
        <title>Finished chromosome of genome of Chamaesiphon sp. PCC 6605.</title>
        <authorList>
            <consortium name="US DOE Joint Genome Institute"/>
            <person name="Gugger M."/>
            <person name="Coursin T."/>
            <person name="Rippka R."/>
            <person name="Tandeau De Marsac N."/>
            <person name="Huntemann M."/>
            <person name="Wei C.-L."/>
            <person name="Han J."/>
            <person name="Detter J.C."/>
            <person name="Han C."/>
            <person name="Tapia R."/>
            <person name="Chen A."/>
            <person name="Kyrpides N."/>
            <person name="Mavromatis K."/>
            <person name="Markowitz V."/>
            <person name="Szeto E."/>
            <person name="Ivanova N."/>
            <person name="Pagani I."/>
            <person name="Pati A."/>
            <person name="Goodwin L."/>
            <person name="Nordberg H.P."/>
            <person name="Cantor M.N."/>
            <person name="Hua S.X."/>
            <person name="Woyke T."/>
            <person name="Kerfeld C.A."/>
        </authorList>
    </citation>
    <scope>NUCLEOTIDE SEQUENCE [LARGE SCALE GENOMIC DNA]</scope>
    <source>
        <strain evidence="3">ATCC 27169 / PCC 6605</strain>
    </source>
</reference>
<proteinExistence type="predicted"/>